<dbReference type="EMBL" id="CP081303">
    <property type="protein sequence ID" value="QZE14658.1"/>
    <property type="molecule type" value="Genomic_DNA"/>
</dbReference>
<dbReference type="Proteomes" id="UP000826212">
    <property type="component" value="Chromosome"/>
</dbReference>
<name>A0AC61NGB0_9BACT</name>
<evidence type="ECO:0000313" key="2">
    <source>
        <dbReference type="Proteomes" id="UP000826212"/>
    </source>
</evidence>
<evidence type="ECO:0000313" key="1">
    <source>
        <dbReference type="EMBL" id="QZE14658.1"/>
    </source>
</evidence>
<sequence>MDFRKLWREHYKNTFIDSIGEEGAILNNFYCNVGVCTPSRGCFFSGQYIDQNGAVHNDVPLNRDVETFGEMARNNGYNTAYFGKWHLDGDAKPGFLKESRSMGFTECTHMWNRGHWKTIHENKPRVSNKIGDKTSYTTDFIADKAIEYINDQTDNPFLAVLSIPDPHTPFKVRDPYSNLVDSEEMTLPNSFDQQDTPVWIKQYYWHNPKHTLENFKDAKSQYYGMVKCIDDNVGKVIKTLKDKGIYDNTIIVFTTDHGEYMGEHGGLLGKNNFYQNAYRIPFLIRFPKKIKPNTVINHHVTTVDFKATLASLMGVVAQKSMDGRSISPLLESEVSKMDNNYAIVCRHGRNIKSAFIGIYNDEYSMCISNTGKDHMLFDMKKDPGQLNNVYENRKYRKVKKELSNILVDHVDKYQGKFTWIKNHI</sequence>
<organism evidence="1 2">
    <name type="scientific">Halosquirtibacter laminarini</name>
    <dbReference type="NCBI Taxonomy" id="3374600"/>
    <lineage>
        <taxon>Bacteria</taxon>
        <taxon>Pseudomonadati</taxon>
        <taxon>Bacteroidota</taxon>
        <taxon>Bacteroidia</taxon>
        <taxon>Marinilabiliales</taxon>
        <taxon>Prolixibacteraceae</taxon>
        <taxon>Halosquirtibacter</taxon>
    </lineage>
</organism>
<proteinExistence type="predicted"/>
<reference evidence="1" key="1">
    <citation type="submission" date="2021-08" db="EMBL/GenBank/DDBJ databases">
        <title>Novel anaerobic bacterium isolated from sea squirt in East Sea, Republic of Korea.</title>
        <authorList>
            <person name="Nguyen T.H."/>
            <person name="Li Z."/>
            <person name="Lee Y.-J."/>
            <person name="Ko J."/>
            <person name="Kim S.-G."/>
        </authorList>
    </citation>
    <scope>NUCLEOTIDE SEQUENCE</scope>
    <source>
        <strain evidence="1">KCTC 25031</strain>
    </source>
</reference>
<protein>
    <submittedName>
        <fullName evidence="1">Sulfatase-like hydrolase/transferase</fullName>
    </submittedName>
</protein>
<keyword evidence="2" id="KW-1185">Reference proteome</keyword>
<gene>
    <name evidence="1" type="ORF">K4L44_01945</name>
</gene>
<accession>A0AC61NGB0</accession>